<gene>
    <name evidence="1" type="ordered locus">ACIAD1746</name>
</gene>
<dbReference type="HOGENOM" id="CLU_2821186_0_0_6"/>
<dbReference type="OrthoDB" id="8859181at2"/>
<evidence type="ECO:0000313" key="1">
    <source>
        <dbReference type="EMBL" id="CAG68586.1"/>
    </source>
</evidence>
<proteinExistence type="predicted"/>
<dbReference type="EMBL" id="CR543861">
    <property type="protein sequence ID" value="CAG68586.1"/>
    <property type="molecule type" value="Genomic_DNA"/>
</dbReference>
<dbReference type="BioCyc" id="ASP62977:ACIAD_RS08050-MONOMER"/>
<dbReference type="AlphaFoldDB" id="Q6FBH6"/>
<dbReference type="RefSeq" id="WP_004926753.1">
    <property type="nucleotide sequence ID" value="NC_005966.1"/>
</dbReference>
<dbReference type="STRING" id="202950.GCA_001485005_03122"/>
<dbReference type="KEGG" id="aci:ACIAD1746"/>
<dbReference type="Proteomes" id="UP000000430">
    <property type="component" value="Chromosome"/>
</dbReference>
<accession>Q6FBH6</accession>
<reference evidence="1 2" key="1">
    <citation type="journal article" date="2004" name="Nucleic Acids Res.">
        <title>Unique features revealed by the genome sequence of Acinetobacter sp. ADP1, a versatile and naturally transformation competent bacterium.</title>
        <authorList>
            <person name="Barbe V."/>
            <person name="Vallenet D."/>
            <person name="Fonknechten N."/>
            <person name="Kreimeyer A."/>
            <person name="Oztas S."/>
            <person name="Labarre L."/>
            <person name="Cruveiller S."/>
            <person name="Robert C."/>
            <person name="Duprat S."/>
            <person name="Wincker P."/>
            <person name="Ornston L.N."/>
            <person name="Weissenbach J."/>
            <person name="Marliere P."/>
            <person name="Cohen G.N."/>
            <person name="Medigue C."/>
        </authorList>
    </citation>
    <scope>NUCLEOTIDE SEQUENCE [LARGE SCALE GENOMIC DNA]</scope>
    <source>
        <strain evidence="2">ATCC 33305 / BD413 / ADP1</strain>
    </source>
</reference>
<organism evidence="1 2">
    <name type="scientific">Acinetobacter baylyi (strain ATCC 33305 / BD413 / ADP1)</name>
    <dbReference type="NCBI Taxonomy" id="62977"/>
    <lineage>
        <taxon>Bacteria</taxon>
        <taxon>Pseudomonadati</taxon>
        <taxon>Pseudomonadota</taxon>
        <taxon>Gammaproteobacteria</taxon>
        <taxon>Moraxellales</taxon>
        <taxon>Moraxellaceae</taxon>
        <taxon>Acinetobacter</taxon>
    </lineage>
</organism>
<evidence type="ECO:0000313" key="2">
    <source>
        <dbReference type="Proteomes" id="UP000000430"/>
    </source>
</evidence>
<dbReference type="GeneID" id="45234131"/>
<name>Q6FBH6_ACIAD</name>
<sequence length="66" mass="7518">MLFLAVQCTAQVQYHLDSMSGEDMPVPDQIKEKCTNLPAILIRESSFATKFFDAMIRKNARVKVKI</sequence>
<protein>
    <submittedName>
        <fullName evidence="1">Uncharacterized protein</fullName>
    </submittedName>
</protein>